<dbReference type="Proteomes" id="UP000806542">
    <property type="component" value="Unassembled WGS sequence"/>
</dbReference>
<proteinExistence type="predicted"/>
<reference evidence="1" key="1">
    <citation type="submission" date="2020-10" db="EMBL/GenBank/DDBJ databases">
        <title>ChiBAC.</title>
        <authorList>
            <person name="Zenner C."/>
            <person name="Hitch T.C.A."/>
            <person name="Clavel T."/>
        </authorList>
    </citation>
    <scope>NUCLEOTIDE SEQUENCE</scope>
    <source>
        <strain evidence="1">DSM 107454</strain>
    </source>
</reference>
<evidence type="ECO:0000313" key="2">
    <source>
        <dbReference type="Proteomes" id="UP000806542"/>
    </source>
</evidence>
<gene>
    <name evidence="1" type="ORF">INF28_05175</name>
</gene>
<organism evidence="1 2">
    <name type="scientific">Ructibacterium gallinarum</name>
    <dbReference type="NCBI Taxonomy" id="2779355"/>
    <lineage>
        <taxon>Bacteria</taxon>
        <taxon>Bacillati</taxon>
        <taxon>Bacillota</taxon>
        <taxon>Clostridia</taxon>
        <taxon>Eubacteriales</taxon>
        <taxon>Oscillospiraceae</taxon>
        <taxon>Ructibacterium</taxon>
    </lineage>
</organism>
<keyword evidence="2" id="KW-1185">Reference proteome</keyword>
<name>A0A9D5M077_9FIRM</name>
<sequence length="117" mass="12669">MEVMERMLPYAKKNVQLAVYDMLDQMEAEYGDGEAKDVIAEANIYGNVSKFSITVKEGGCGTIMTLAMLAPCCGLSIPGQQRALTAVADRITQHLENVLVMKGVRFQPPEDTGAAAQ</sequence>
<comment type="caution">
    <text evidence="1">The sequence shown here is derived from an EMBL/GenBank/DDBJ whole genome shotgun (WGS) entry which is preliminary data.</text>
</comment>
<protein>
    <submittedName>
        <fullName evidence="1">Uncharacterized protein</fullName>
    </submittedName>
</protein>
<dbReference type="EMBL" id="JADCKB010000008">
    <property type="protein sequence ID" value="MBE5039855.1"/>
    <property type="molecule type" value="Genomic_DNA"/>
</dbReference>
<dbReference type="AlphaFoldDB" id="A0A9D5M077"/>
<accession>A0A9D5M077</accession>
<evidence type="ECO:0000313" key="1">
    <source>
        <dbReference type="EMBL" id="MBE5039855.1"/>
    </source>
</evidence>
<dbReference type="RefSeq" id="WP_177660187.1">
    <property type="nucleotide sequence ID" value="NZ_JADCKB010000008.1"/>
</dbReference>